<dbReference type="Gene3D" id="2.60.40.1090">
    <property type="entry name" value="Fimbrial-type adhesion domain"/>
    <property type="match status" value="1"/>
</dbReference>
<feature type="chain" id="PRO_5002933472" evidence="1">
    <location>
        <begin position="23"/>
        <end position="181"/>
    </location>
</feature>
<dbReference type="GO" id="GO:0007155">
    <property type="term" value="P:cell adhesion"/>
    <property type="evidence" value="ECO:0007669"/>
    <property type="project" value="InterPro"/>
</dbReference>
<keyword evidence="1" id="KW-0732">Signal</keyword>
<dbReference type="SMR" id="C3VHP2"/>
<protein>
    <submittedName>
        <fullName evidence="2">K99 fimbrial subunit</fullName>
    </submittedName>
</protein>
<proteinExistence type="predicted"/>
<sequence>MKKTLLAIILGGMAFATTNASANTGTINFNGKITSATCTIEPEVNGNRTSTIDLGQAAISGHGTVVDFKLKPAPGSNDCLAKTNARIDWSGSMNSLGFNNTASGNTAAKGYHMTLRATNVGNGSGGANINTSFTTAEYTHTSAIQSFNYSAQLKKDDRAPSNGGYKAGVFTTSASFLVTYM</sequence>
<dbReference type="GO" id="GO:0009289">
    <property type="term" value="C:pilus"/>
    <property type="evidence" value="ECO:0007669"/>
    <property type="project" value="InterPro"/>
</dbReference>
<name>C3VHP2_ECOLX</name>
<dbReference type="SUPFAM" id="SSF49401">
    <property type="entry name" value="Bacterial adhesins"/>
    <property type="match status" value="1"/>
</dbReference>
<organism evidence="2">
    <name type="scientific">Escherichia coli</name>
    <dbReference type="NCBI Taxonomy" id="562"/>
    <lineage>
        <taxon>Bacteria</taxon>
        <taxon>Pseudomonadati</taxon>
        <taxon>Pseudomonadota</taxon>
        <taxon>Gammaproteobacteria</taxon>
        <taxon>Enterobacterales</taxon>
        <taxon>Enterobacteriaceae</taxon>
        <taxon>Escherichia</taxon>
    </lineage>
</organism>
<accession>C3VHP2</accession>
<feature type="signal peptide" evidence="1">
    <location>
        <begin position="1"/>
        <end position="22"/>
    </location>
</feature>
<dbReference type="InterPro" id="IPR036937">
    <property type="entry name" value="Adhesion_dom_fimbrial_sf"/>
</dbReference>
<evidence type="ECO:0000256" key="1">
    <source>
        <dbReference type="SAM" id="SignalP"/>
    </source>
</evidence>
<reference evidence="2" key="1">
    <citation type="journal article" date="2007" name="Zhongguo Shou Yao Zazhi">
        <title>Cloning and nucleotide sequencing of fusion gene of K99 antigen and stable toxin I of Escherichia coli.</title>
        <authorList>
            <person name="Li S.-G."/>
            <person name="Shen Z.-Q."/>
            <person name="Shan H."/>
        </authorList>
    </citation>
    <scope>NUCLEOTIDE SEQUENCE</scope>
    <source>
        <strain evidence="2">NX-K99</strain>
    </source>
</reference>
<dbReference type="AlphaFoldDB" id="C3VHP2"/>
<evidence type="ECO:0000313" key="2">
    <source>
        <dbReference type="EMBL" id="ACO95730.1"/>
    </source>
</evidence>
<reference evidence="2" key="2">
    <citation type="submission" date="2009-03" db="EMBL/GenBank/DDBJ databases">
        <authorList>
            <person name="Li S.-G."/>
            <person name="Shen Z.-Q."/>
            <person name="Nan S.-J."/>
        </authorList>
    </citation>
    <scope>NUCLEOTIDE SEQUENCE</scope>
    <source>
        <strain evidence="2">NX-K99</strain>
    </source>
</reference>
<dbReference type="InterPro" id="IPR008966">
    <property type="entry name" value="Adhesion_dom_sf"/>
</dbReference>
<dbReference type="EMBL" id="FJ864678">
    <property type="protein sequence ID" value="ACO95730.1"/>
    <property type="molecule type" value="Genomic_DNA"/>
</dbReference>
<dbReference type="RefSeq" id="WP_000751951.1">
    <property type="nucleotide sequence ID" value="NZ_CAKOEG010000087.1"/>
</dbReference>